<accession>A0A9X0K089</accession>
<sequence length="74" mass="8602">MMHFSSFREKTMSVWKTEKHKKVVCFHAPMLSSVRLPFLLCATIWFIIPIKMNAIKKETNGIVSVANVNTYKKD</sequence>
<dbReference type="AlphaFoldDB" id="A0A9X0K089"/>
<feature type="transmembrane region" description="Helical" evidence="1">
    <location>
        <begin position="26"/>
        <end position="48"/>
    </location>
</feature>
<dbReference type="EMBL" id="AMYJ01000002">
    <property type="protein sequence ID" value="KIU76070.1"/>
    <property type="molecule type" value="Genomic_DNA"/>
</dbReference>
<dbReference type="Proteomes" id="UP000032407">
    <property type="component" value="Unassembled WGS sequence"/>
</dbReference>
<gene>
    <name evidence="2" type="ORF">C797_01979</name>
</gene>
<reference evidence="2 3" key="1">
    <citation type="journal article" date="2015" name="Sci. Rep.">
        <title>The expression and crystallization of Cry65Aa require two C-termini, revealing a novel evolutionary strategy of Bacillus thuringiensis Cry proteins.</title>
        <authorList>
            <person name="Peng D.H."/>
            <person name="Pang C.Y."/>
            <person name="Wu H."/>
            <person name="Huang Q."/>
            <person name="Zheng J.S."/>
            <person name="Sun M."/>
        </authorList>
    </citation>
    <scope>NUCLEOTIDE SEQUENCE [LARGE SCALE GENOMIC DNA]</scope>
    <source>
        <strain evidence="2 3">Sbt003</strain>
    </source>
</reference>
<proteinExistence type="predicted"/>
<evidence type="ECO:0000313" key="3">
    <source>
        <dbReference type="Proteomes" id="UP000032407"/>
    </source>
</evidence>
<evidence type="ECO:0000256" key="1">
    <source>
        <dbReference type="SAM" id="Phobius"/>
    </source>
</evidence>
<name>A0A9X0K089_BACTU</name>
<organism evidence="2 3">
    <name type="scientific">Bacillus thuringiensis Sbt003</name>
    <dbReference type="NCBI Taxonomy" id="1235825"/>
    <lineage>
        <taxon>Bacteria</taxon>
        <taxon>Bacillati</taxon>
        <taxon>Bacillota</taxon>
        <taxon>Bacilli</taxon>
        <taxon>Bacillales</taxon>
        <taxon>Bacillaceae</taxon>
        <taxon>Bacillus</taxon>
        <taxon>Bacillus cereus group</taxon>
    </lineage>
</organism>
<keyword evidence="1" id="KW-1133">Transmembrane helix</keyword>
<keyword evidence="1" id="KW-0812">Transmembrane</keyword>
<comment type="caution">
    <text evidence="2">The sequence shown here is derived from an EMBL/GenBank/DDBJ whole genome shotgun (WGS) entry which is preliminary data.</text>
</comment>
<keyword evidence="1" id="KW-0472">Membrane</keyword>
<protein>
    <submittedName>
        <fullName evidence="2">Uncharacterized protein</fullName>
    </submittedName>
</protein>
<evidence type="ECO:0000313" key="2">
    <source>
        <dbReference type="EMBL" id="KIU76070.1"/>
    </source>
</evidence>